<dbReference type="Gene3D" id="2.30.30.60">
    <property type="match status" value="1"/>
</dbReference>
<feature type="transmembrane region" description="Helical" evidence="5">
    <location>
        <begin position="6"/>
        <end position="24"/>
    </location>
</feature>
<dbReference type="InterPro" id="IPR006685">
    <property type="entry name" value="MscS_channel_2nd"/>
</dbReference>
<evidence type="ECO:0000313" key="8">
    <source>
        <dbReference type="Proteomes" id="UP000186400"/>
    </source>
</evidence>
<keyword evidence="4 5" id="KW-0472">Membrane</keyword>
<feature type="transmembrane region" description="Helical" evidence="5">
    <location>
        <begin position="78"/>
        <end position="99"/>
    </location>
</feature>
<dbReference type="InterPro" id="IPR023408">
    <property type="entry name" value="MscS_beta-dom_sf"/>
</dbReference>
<name>A0A1N6QI76_9SPIO</name>
<dbReference type="PANTHER" id="PTHR30566">
    <property type="entry name" value="YNAI-RELATED MECHANOSENSITIVE ION CHANNEL"/>
    <property type="match status" value="1"/>
</dbReference>
<feature type="transmembrane region" description="Helical" evidence="5">
    <location>
        <begin position="45"/>
        <end position="66"/>
    </location>
</feature>
<feature type="transmembrane region" description="Helical" evidence="5">
    <location>
        <begin position="120"/>
        <end position="143"/>
    </location>
</feature>
<keyword evidence="8" id="KW-1185">Reference proteome</keyword>
<dbReference type="Proteomes" id="UP000186400">
    <property type="component" value="Unassembled WGS sequence"/>
</dbReference>
<dbReference type="GO" id="GO:0016020">
    <property type="term" value="C:membrane"/>
    <property type="evidence" value="ECO:0007669"/>
    <property type="project" value="UniProtKB-SubCell"/>
</dbReference>
<evidence type="ECO:0000256" key="3">
    <source>
        <dbReference type="ARBA" id="ARBA00022989"/>
    </source>
</evidence>
<dbReference type="Pfam" id="PF00924">
    <property type="entry name" value="MS_channel_2nd"/>
    <property type="match status" value="1"/>
</dbReference>
<organism evidence="7 8">
    <name type="scientific">Alkalispirochaeta americana</name>
    <dbReference type="NCBI Taxonomy" id="159291"/>
    <lineage>
        <taxon>Bacteria</taxon>
        <taxon>Pseudomonadati</taxon>
        <taxon>Spirochaetota</taxon>
        <taxon>Spirochaetia</taxon>
        <taxon>Spirochaetales</taxon>
        <taxon>Spirochaetaceae</taxon>
        <taxon>Alkalispirochaeta</taxon>
    </lineage>
</organism>
<evidence type="ECO:0000256" key="4">
    <source>
        <dbReference type="ARBA" id="ARBA00023136"/>
    </source>
</evidence>
<dbReference type="InterPro" id="IPR010920">
    <property type="entry name" value="LSM_dom_sf"/>
</dbReference>
<dbReference type="SUPFAM" id="SSF50182">
    <property type="entry name" value="Sm-like ribonucleoproteins"/>
    <property type="match status" value="1"/>
</dbReference>
<keyword evidence="3 5" id="KW-1133">Transmembrane helix</keyword>
<evidence type="ECO:0000256" key="1">
    <source>
        <dbReference type="ARBA" id="ARBA00004370"/>
    </source>
</evidence>
<dbReference type="STRING" id="159291.SAMN05920897_104186"/>
<dbReference type="Gene3D" id="1.10.287.1260">
    <property type="match status" value="1"/>
</dbReference>
<gene>
    <name evidence="7" type="ORF">SAMN05920897_104186</name>
</gene>
<dbReference type="RefSeq" id="WP_234969022.1">
    <property type="nucleotide sequence ID" value="NZ_FTMS01000004.1"/>
</dbReference>
<evidence type="ECO:0000256" key="2">
    <source>
        <dbReference type="ARBA" id="ARBA00022692"/>
    </source>
</evidence>
<dbReference type="AlphaFoldDB" id="A0A1N6QI76"/>
<protein>
    <submittedName>
        <fullName evidence="7">Small-conductance mechanosensitive channel</fullName>
    </submittedName>
</protein>
<dbReference type="PANTHER" id="PTHR30566:SF25">
    <property type="entry name" value="INNER MEMBRANE PROTEIN"/>
    <property type="match status" value="1"/>
</dbReference>
<evidence type="ECO:0000256" key="5">
    <source>
        <dbReference type="SAM" id="Phobius"/>
    </source>
</evidence>
<dbReference type="GO" id="GO:0008381">
    <property type="term" value="F:mechanosensitive monoatomic ion channel activity"/>
    <property type="evidence" value="ECO:0007669"/>
    <property type="project" value="UniProtKB-ARBA"/>
</dbReference>
<proteinExistence type="predicted"/>
<comment type="subcellular location">
    <subcellularLocation>
        <location evidence="1">Membrane</location>
    </subcellularLocation>
</comment>
<feature type="transmembrane region" description="Helical" evidence="5">
    <location>
        <begin position="149"/>
        <end position="168"/>
    </location>
</feature>
<keyword evidence="2 5" id="KW-0812">Transmembrane</keyword>
<reference evidence="7 8" key="1">
    <citation type="submission" date="2017-01" db="EMBL/GenBank/DDBJ databases">
        <authorList>
            <person name="Mah S.A."/>
            <person name="Swanson W.J."/>
            <person name="Moy G.W."/>
            <person name="Vacquier V.D."/>
        </authorList>
    </citation>
    <scope>NUCLEOTIDE SEQUENCE [LARGE SCALE GENOMIC DNA]</scope>
    <source>
        <strain evidence="7 8">ASpG1</strain>
    </source>
</reference>
<evidence type="ECO:0000259" key="6">
    <source>
        <dbReference type="Pfam" id="PF00924"/>
    </source>
</evidence>
<sequence>MPYLRGIPLEALAFLIPFAAWLLYDVFSRLSPYLARPDSRQGVRIFLAQTRLPVQLILATLLLSWGAPGLAGSRLPSLIVVAASGMLLHRATGTLFIFLRRQFDLSNPDNLRARRATTQIIVLERIALISVAVLTIAVLLMTIPGIQRFGTSLLASAGVAGLVIGLAAQQSIANVLAGIQIAITQPLRIDDAVVIDGEWGWVEEITLTYVVIRIWDRRRLVVPISYLLQKPFQNWTRTTSSVIGAVTIHADYSVDVEALRKEQSMILAKHPLWDGEVDVVQMMEASDRTVVIRSLMSAANSPKAWDLRCDLRERLIRWLGETQSGALPRQRMRIQGEVTRRKGPS</sequence>
<dbReference type="EMBL" id="FTMS01000004">
    <property type="protein sequence ID" value="SIQ16333.1"/>
    <property type="molecule type" value="Genomic_DNA"/>
</dbReference>
<evidence type="ECO:0000313" key="7">
    <source>
        <dbReference type="EMBL" id="SIQ16333.1"/>
    </source>
</evidence>
<accession>A0A1N6QI76</accession>
<feature type="domain" description="Mechanosensitive ion channel MscS" evidence="6">
    <location>
        <begin position="171"/>
        <end position="237"/>
    </location>
</feature>